<gene>
    <name evidence="1" type="ORF">JJL49_07505</name>
</gene>
<reference evidence="1" key="1">
    <citation type="submission" date="2021-01" db="EMBL/GenBank/DDBJ databases">
        <title>Draft genome of Pantoea agglomerans Eh 335.</title>
        <authorList>
            <person name="Emsley S.A."/>
            <person name="Oline D.K."/>
            <person name="Saw J.H."/>
            <person name="Ushijima B."/>
            <person name="Videau P."/>
            <person name="Koyack M.J."/>
        </authorList>
    </citation>
    <scope>NUCLEOTIDE SEQUENCE</scope>
    <source>
        <strain evidence="1">Eh 335</strain>
    </source>
</reference>
<evidence type="ECO:0000313" key="2">
    <source>
        <dbReference type="Proteomes" id="UP000633731"/>
    </source>
</evidence>
<keyword evidence="2" id="KW-1185">Reference proteome</keyword>
<dbReference type="Proteomes" id="UP000633731">
    <property type="component" value="Unassembled WGS sequence"/>
</dbReference>
<protein>
    <submittedName>
        <fullName evidence="1">Phage tail protein</fullName>
    </submittedName>
</protein>
<name>A0ACC5RL37_ENTAG</name>
<sequence>MMMILGMMVFERRTLPYQTMKQTSDYRWASGSRIGTRQSQQFLGVGDETITLSGELRPEITGGVASLFALNIMATQGRAWPLLSGNGIPYGMFVITSVNGTHSDLLQNGTARKISFDITLKRVDPSLLEMFGDLKQQAEEVINKVGNNASKLLESL</sequence>
<comment type="caution">
    <text evidence="1">The sequence shown here is derived from an EMBL/GenBank/DDBJ whole genome shotgun (WGS) entry which is preliminary data.</text>
</comment>
<evidence type="ECO:0000313" key="1">
    <source>
        <dbReference type="EMBL" id="MBK4725068.1"/>
    </source>
</evidence>
<dbReference type="EMBL" id="JAEOXF010000003">
    <property type="protein sequence ID" value="MBK4725068.1"/>
    <property type="molecule type" value="Genomic_DNA"/>
</dbReference>
<accession>A0ACC5RL37</accession>
<proteinExistence type="predicted"/>
<organism evidence="1 2">
    <name type="scientific">Enterobacter agglomerans</name>
    <name type="common">Erwinia herbicola</name>
    <name type="synonym">Pantoea agglomerans</name>
    <dbReference type="NCBI Taxonomy" id="549"/>
    <lineage>
        <taxon>Bacteria</taxon>
        <taxon>Pseudomonadati</taxon>
        <taxon>Pseudomonadota</taxon>
        <taxon>Gammaproteobacteria</taxon>
        <taxon>Enterobacterales</taxon>
        <taxon>Erwiniaceae</taxon>
        <taxon>Pantoea</taxon>
        <taxon>Pantoea agglomerans group</taxon>
    </lineage>
</organism>